<proteinExistence type="predicted"/>
<dbReference type="OrthoDB" id="2757916at2759"/>
<feature type="compositionally biased region" description="Low complexity" evidence="2">
    <location>
        <begin position="113"/>
        <end position="129"/>
    </location>
</feature>
<feature type="region of interest" description="Disordered" evidence="2">
    <location>
        <begin position="173"/>
        <end position="272"/>
    </location>
</feature>
<feature type="compositionally biased region" description="Basic and acidic residues" evidence="2">
    <location>
        <begin position="197"/>
        <end position="216"/>
    </location>
</feature>
<feature type="region of interest" description="Disordered" evidence="2">
    <location>
        <begin position="286"/>
        <end position="380"/>
    </location>
</feature>
<feature type="compositionally biased region" description="Basic residues" evidence="2">
    <location>
        <begin position="217"/>
        <end position="227"/>
    </location>
</feature>
<feature type="region of interest" description="Disordered" evidence="2">
    <location>
        <begin position="112"/>
        <end position="158"/>
    </location>
</feature>
<comment type="caution">
    <text evidence="3">The sequence shown here is derived from an EMBL/GenBank/DDBJ whole genome shotgun (WGS) entry which is preliminary data.</text>
</comment>
<dbReference type="EMBL" id="JAACJP010000014">
    <property type="protein sequence ID" value="KAF5380187.1"/>
    <property type="molecule type" value="Genomic_DNA"/>
</dbReference>
<feature type="coiled-coil region" evidence="1">
    <location>
        <begin position="20"/>
        <end position="47"/>
    </location>
</feature>
<gene>
    <name evidence="3" type="ORF">D9615_006184</name>
</gene>
<evidence type="ECO:0000313" key="3">
    <source>
        <dbReference type="EMBL" id="KAF5380187.1"/>
    </source>
</evidence>
<evidence type="ECO:0000313" key="4">
    <source>
        <dbReference type="Proteomes" id="UP000565441"/>
    </source>
</evidence>
<dbReference type="Proteomes" id="UP000565441">
    <property type="component" value="Unassembled WGS sequence"/>
</dbReference>
<feature type="compositionally biased region" description="Low complexity" evidence="2">
    <location>
        <begin position="139"/>
        <end position="158"/>
    </location>
</feature>
<dbReference type="AlphaFoldDB" id="A0A8H5HBC0"/>
<evidence type="ECO:0000256" key="1">
    <source>
        <dbReference type="SAM" id="Coils"/>
    </source>
</evidence>
<organism evidence="3 4">
    <name type="scientific">Tricholomella constricta</name>
    <dbReference type="NCBI Taxonomy" id="117010"/>
    <lineage>
        <taxon>Eukaryota</taxon>
        <taxon>Fungi</taxon>
        <taxon>Dikarya</taxon>
        <taxon>Basidiomycota</taxon>
        <taxon>Agaricomycotina</taxon>
        <taxon>Agaricomycetes</taxon>
        <taxon>Agaricomycetidae</taxon>
        <taxon>Agaricales</taxon>
        <taxon>Tricholomatineae</taxon>
        <taxon>Lyophyllaceae</taxon>
        <taxon>Tricholomella</taxon>
    </lineage>
</organism>
<evidence type="ECO:0000256" key="2">
    <source>
        <dbReference type="SAM" id="MobiDB-lite"/>
    </source>
</evidence>
<feature type="compositionally biased region" description="Low complexity" evidence="2">
    <location>
        <begin position="317"/>
        <end position="348"/>
    </location>
</feature>
<reference evidence="3 4" key="1">
    <citation type="journal article" date="2020" name="ISME J.">
        <title>Uncovering the hidden diversity of litter-decomposition mechanisms in mushroom-forming fungi.</title>
        <authorList>
            <person name="Floudas D."/>
            <person name="Bentzer J."/>
            <person name="Ahren D."/>
            <person name="Johansson T."/>
            <person name="Persson P."/>
            <person name="Tunlid A."/>
        </authorList>
    </citation>
    <scope>NUCLEOTIDE SEQUENCE [LARGE SCALE GENOMIC DNA]</scope>
    <source>
        <strain evidence="3 4">CBS 661.87</strain>
    </source>
</reference>
<protein>
    <submittedName>
        <fullName evidence="3">Uncharacterized protein</fullName>
    </submittedName>
</protein>
<sequence length="380" mass="40066">MTTLLSRHAASDLVNPASRAAQRKLRLMEIENEMRLEEAEALKMTEEQRQILIRSFTSVKVEFSDLDGLARNTSPQIPSATSNPIVEVHPPDHAFVILTNADLASFAPHETIRASASSRPRPRPSISSPDLSTRMRPFSSSSPSLKHSHSSLSVSTSSYLSSSAATIKDILSRKTSRSRSPINGLFPAPSSDAYESDGERTVRGSDSDADDDSPRPRKERKKSRSGRGRAASGSDRIVPPDSGSRSRIGPASGAARSASTAGSSQPRYDASRATALQAGSLIRDAATAPSASVADTGVASLSSALPRPKPAFITYAPTLNTTPTPTSSPVSTTFPSLSSPLSSSLPSTNIPRLPVSPPVQKPNSGCGIKANDVYHDPGSA</sequence>
<keyword evidence="4" id="KW-1185">Reference proteome</keyword>
<accession>A0A8H5HBC0</accession>
<feature type="compositionally biased region" description="Low complexity" evidence="2">
    <location>
        <begin position="228"/>
        <end position="264"/>
    </location>
</feature>
<keyword evidence="1" id="KW-0175">Coiled coil</keyword>
<name>A0A8H5HBC0_9AGAR</name>